<sequence>MDQSSDPRPSIVGLGKKFGRYGPWIMAAIAAVTIAVPLFSGGLRPALAVPALVILAVAAWYFSRLQASNDSAASGNALPIPQDDHFLADVIGALPDPTILLDTDGRVVTLNAMASTIAPSLRPGELAMLALRIPEVVDAVRRAGVSRRPERAEFAERVPSERWFEVIVTPMPDEDGHAGRSTQRLLLTFRDLSPIRRVEEMRVDFVANASHELRTPLAALSGFIETLKGPARNDTAARERFLDIMEAQAKRMARLIDDLLSLSRIELSAHVRPQTPVELLPIIRQVVDALQMLARDRGVTVTVSAPKEPLVVSGDRDELTRVFENLIENALKYGASGKRVEITLSRAFNVSGGEEAVAAVRDYGPGISGEHLPRLTERFYRVDVTESRAQGGTGLGLALVKHIMNRHRGRLNIESRSGEGATFTVRLPMSTGLMPATRKNS</sequence>
<dbReference type="InterPro" id="IPR050351">
    <property type="entry name" value="BphY/WalK/GraS-like"/>
</dbReference>
<dbReference type="InterPro" id="IPR035965">
    <property type="entry name" value="PAS-like_dom_sf"/>
</dbReference>
<dbReference type="SUPFAM" id="SSF47384">
    <property type="entry name" value="Homodimeric domain of signal transducing histidine kinase"/>
    <property type="match status" value="1"/>
</dbReference>
<keyword evidence="4" id="KW-1003">Cell membrane</keyword>
<name>A0A1W6ZNE1_9HYPH</name>
<dbReference type="PROSITE" id="PS50109">
    <property type="entry name" value="HIS_KIN"/>
    <property type="match status" value="1"/>
</dbReference>
<evidence type="ECO:0000256" key="8">
    <source>
        <dbReference type="ARBA" id="ARBA00022777"/>
    </source>
</evidence>
<comment type="catalytic activity">
    <reaction evidence="1">
        <text>ATP + protein L-histidine = ADP + protein N-phospho-L-histidine.</text>
        <dbReference type="EC" id="2.7.13.3"/>
    </reaction>
</comment>
<dbReference type="InterPro" id="IPR005467">
    <property type="entry name" value="His_kinase_dom"/>
</dbReference>
<dbReference type="CDD" id="cd00075">
    <property type="entry name" value="HATPase"/>
    <property type="match status" value="1"/>
</dbReference>
<dbReference type="InterPro" id="IPR036097">
    <property type="entry name" value="HisK_dim/P_sf"/>
</dbReference>
<dbReference type="Pfam" id="PF02518">
    <property type="entry name" value="HATPase_c"/>
    <property type="match status" value="1"/>
</dbReference>
<evidence type="ECO:0000256" key="1">
    <source>
        <dbReference type="ARBA" id="ARBA00000085"/>
    </source>
</evidence>
<dbReference type="PRINTS" id="PR00344">
    <property type="entry name" value="BCTRLSENSOR"/>
</dbReference>
<dbReference type="CDD" id="cd00082">
    <property type="entry name" value="HisKA"/>
    <property type="match status" value="1"/>
</dbReference>
<dbReference type="GO" id="GO:0000155">
    <property type="term" value="F:phosphorelay sensor kinase activity"/>
    <property type="evidence" value="ECO:0007669"/>
    <property type="project" value="InterPro"/>
</dbReference>
<dbReference type="GO" id="GO:0005524">
    <property type="term" value="F:ATP binding"/>
    <property type="evidence" value="ECO:0007669"/>
    <property type="project" value="UniProtKB-KW"/>
</dbReference>
<dbReference type="SUPFAM" id="SSF55874">
    <property type="entry name" value="ATPase domain of HSP90 chaperone/DNA topoisomerase II/histidine kinase"/>
    <property type="match status" value="1"/>
</dbReference>
<proteinExistence type="predicted"/>
<evidence type="ECO:0000256" key="11">
    <source>
        <dbReference type="ARBA" id="ARBA00023136"/>
    </source>
</evidence>
<evidence type="ECO:0000256" key="4">
    <source>
        <dbReference type="ARBA" id="ARBA00022475"/>
    </source>
</evidence>
<dbReference type="GO" id="GO:0016036">
    <property type="term" value="P:cellular response to phosphate starvation"/>
    <property type="evidence" value="ECO:0007669"/>
    <property type="project" value="TreeGrafter"/>
</dbReference>
<dbReference type="GO" id="GO:0005886">
    <property type="term" value="C:plasma membrane"/>
    <property type="evidence" value="ECO:0007669"/>
    <property type="project" value="UniProtKB-SubCell"/>
</dbReference>
<dbReference type="Gene3D" id="3.30.565.10">
    <property type="entry name" value="Histidine kinase-like ATPase, C-terminal domain"/>
    <property type="match status" value="1"/>
</dbReference>
<reference evidence="12 13" key="1">
    <citation type="submission" date="2017-05" db="EMBL/GenBank/DDBJ databases">
        <title>Full genome sequence of Pseudorhodoplanes sinuspersici.</title>
        <authorList>
            <person name="Dastgheib S.M.M."/>
            <person name="Shavandi M."/>
            <person name="Tirandaz H."/>
        </authorList>
    </citation>
    <scope>NUCLEOTIDE SEQUENCE [LARGE SCALE GENOMIC DNA]</scope>
    <source>
        <strain evidence="12 13">RIPI110</strain>
    </source>
</reference>
<dbReference type="KEGG" id="psin:CAK95_05880"/>
<evidence type="ECO:0000256" key="3">
    <source>
        <dbReference type="ARBA" id="ARBA00012438"/>
    </source>
</evidence>
<keyword evidence="8 12" id="KW-0418">Kinase</keyword>
<evidence type="ECO:0000256" key="7">
    <source>
        <dbReference type="ARBA" id="ARBA00022741"/>
    </source>
</evidence>
<accession>A0A1W6ZNE1</accession>
<evidence type="ECO:0000256" key="9">
    <source>
        <dbReference type="ARBA" id="ARBA00022840"/>
    </source>
</evidence>
<keyword evidence="13" id="KW-1185">Reference proteome</keyword>
<dbReference type="Pfam" id="PF00512">
    <property type="entry name" value="HisKA"/>
    <property type="match status" value="1"/>
</dbReference>
<dbReference type="InterPro" id="IPR004358">
    <property type="entry name" value="Sig_transdc_His_kin-like_C"/>
</dbReference>
<dbReference type="GO" id="GO:0004721">
    <property type="term" value="F:phosphoprotein phosphatase activity"/>
    <property type="evidence" value="ECO:0007669"/>
    <property type="project" value="TreeGrafter"/>
</dbReference>
<gene>
    <name evidence="12" type="ORF">CAK95_05880</name>
</gene>
<dbReference type="InterPro" id="IPR003661">
    <property type="entry name" value="HisK_dim/P_dom"/>
</dbReference>
<dbReference type="Proteomes" id="UP000194137">
    <property type="component" value="Chromosome"/>
</dbReference>
<keyword evidence="9" id="KW-0067">ATP-binding</keyword>
<dbReference type="FunFam" id="3.30.565.10:FF:000006">
    <property type="entry name" value="Sensor histidine kinase WalK"/>
    <property type="match status" value="1"/>
</dbReference>
<organism evidence="12 13">
    <name type="scientific">Pseudorhodoplanes sinuspersici</name>
    <dbReference type="NCBI Taxonomy" id="1235591"/>
    <lineage>
        <taxon>Bacteria</taxon>
        <taxon>Pseudomonadati</taxon>
        <taxon>Pseudomonadota</taxon>
        <taxon>Alphaproteobacteria</taxon>
        <taxon>Hyphomicrobiales</taxon>
        <taxon>Pseudorhodoplanes</taxon>
    </lineage>
</organism>
<evidence type="ECO:0000256" key="10">
    <source>
        <dbReference type="ARBA" id="ARBA00023012"/>
    </source>
</evidence>
<dbReference type="Gene3D" id="1.10.287.130">
    <property type="match status" value="1"/>
</dbReference>
<dbReference type="SUPFAM" id="SSF55785">
    <property type="entry name" value="PYP-like sensor domain (PAS domain)"/>
    <property type="match status" value="1"/>
</dbReference>
<keyword evidence="5" id="KW-0597">Phosphoprotein</keyword>
<dbReference type="PANTHER" id="PTHR45453:SF1">
    <property type="entry name" value="PHOSPHATE REGULON SENSOR PROTEIN PHOR"/>
    <property type="match status" value="1"/>
</dbReference>
<dbReference type="InterPro" id="IPR003594">
    <property type="entry name" value="HATPase_dom"/>
</dbReference>
<keyword evidence="7" id="KW-0547">Nucleotide-binding</keyword>
<keyword evidence="10" id="KW-0902">Two-component regulatory system</keyword>
<evidence type="ECO:0000256" key="5">
    <source>
        <dbReference type="ARBA" id="ARBA00022553"/>
    </source>
</evidence>
<dbReference type="AlphaFoldDB" id="A0A1W6ZNE1"/>
<evidence type="ECO:0000313" key="13">
    <source>
        <dbReference type="Proteomes" id="UP000194137"/>
    </source>
</evidence>
<keyword evidence="6" id="KW-0808">Transferase</keyword>
<dbReference type="PANTHER" id="PTHR45453">
    <property type="entry name" value="PHOSPHATE REGULON SENSOR PROTEIN PHOR"/>
    <property type="match status" value="1"/>
</dbReference>
<dbReference type="EMBL" id="CP021112">
    <property type="protein sequence ID" value="ARP98660.1"/>
    <property type="molecule type" value="Genomic_DNA"/>
</dbReference>
<dbReference type="EC" id="2.7.13.3" evidence="3"/>
<dbReference type="SMART" id="SM00387">
    <property type="entry name" value="HATPase_c"/>
    <property type="match status" value="1"/>
</dbReference>
<dbReference type="FunFam" id="1.10.287.130:FF:000008">
    <property type="entry name" value="Two-component sensor histidine kinase"/>
    <property type="match status" value="1"/>
</dbReference>
<evidence type="ECO:0000256" key="6">
    <source>
        <dbReference type="ARBA" id="ARBA00022679"/>
    </source>
</evidence>
<dbReference type="SMART" id="SM00388">
    <property type="entry name" value="HisKA"/>
    <property type="match status" value="1"/>
</dbReference>
<evidence type="ECO:0000313" key="12">
    <source>
        <dbReference type="EMBL" id="ARP98660.1"/>
    </source>
</evidence>
<keyword evidence="11" id="KW-0472">Membrane</keyword>
<comment type="subcellular location">
    <subcellularLocation>
        <location evidence="2">Cell membrane</location>
    </subcellularLocation>
</comment>
<dbReference type="InterPro" id="IPR036890">
    <property type="entry name" value="HATPase_C_sf"/>
</dbReference>
<dbReference type="Gene3D" id="3.30.450.20">
    <property type="entry name" value="PAS domain"/>
    <property type="match status" value="1"/>
</dbReference>
<dbReference type="STRING" id="1235591.CAK95_05880"/>
<protein>
    <recommendedName>
        <fullName evidence="3">histidine kinase</fullName>
        <ecNumber evidence="3">2.7.13.3</ecNumber>
    </recommendedName>
</protein>
<evidence type="ECO:0000256" key="2">
    <source>
        <dbReference type="ARBA" id="ARBA00004236"/>
    </source>
</evidence>